<dbReference type="OrthoDB" id="5132737at2759"/>
<name>A0A0L0N0C3_TOLOC</name>
<dbReference type="AlphaFoldDB" id="A0A0L0N0C3"/>
<feature type="compositionally biased region" description="Basic residues" evidence="1">
    <location>
        <begin position="90"/>
        <end position="102"/>
    </location>
</feature>
<proteinExistence type="predicted"/>
<dbReference type="Proteomes" id="UP000036947">
    <property type="component" value="Unassembled WGS sequence"/>
</dbReference>
<feature type="compositionally biased region" description="Basic residues" evidence="1">
    <location>
        <begin position="140"/>
        <end position="153"/>
    </location>
</feature>
<organism evidence="3 4">
    <name type="scientific">Tolypocladium ophioglossoides (strain CBS 100239)</name>
    <name type="common">Snaketongue truffleclub</name>
    <name type="synonym">Elaphocordyceps ophioglossoides</name>
    <dbReference type="NCBI Taxonomy" id="1163406"/>
    <lineage>
        <taxon>Eukaryota</taxon>
        <taxon>Fungi</taxon>
        <taxon>Dikarya</taxon>
        <taxon>Ascomycota</taxon>
        <taxon>Pezizomycotina</taxon>
        <taxon>Sordariomycetes</taxon>
        <taxon>Hypocreomycetidae</taxon>
        <taxon>Hypocreales</taxon>
        <taxon>Ophiocordycipitaceae</taxon>
        <taxon>Tolypocladium</taxon>
    </lineage>
</organism>
<feature type="domain" description="DUF7924" evidence="2">
    <location>
        <begin position="228"/>
        <end position="453"/>
    </location>
</feature>
<evidence type="ECO:0000313" key="4">
    <source>
        <dbReference type="Proteomes" id="UP000036947"/>
    </source>
</evidence>
<feature type="compositionally biased region" description="Basic and acidic residues" evidence="1">
    <location>
        <begin position="22"/>
        <end position="31"/>
    </location>
</feature>
<feature type="compositionally biased region" description="Basic and acidic residues" evidence="1">
    <location>
        <begin position="166"/>
        <end position="180"/>
    </location>
</feature>
<dbReference type="PANTHER" id="PTHR42470:SF2">
    <property type="match status" value="1"/>
</dbReference>
<keyword evidence="4" id="KW-1185">Reference proteome</keyword>
<protein>
    <recommendedName>
        <fullName evidence="2">DUF7924 domain-containing protein</fullName>
    </recommendedName>
</protein>
<feature type="compositionally biased region" description="Low complexity" evidence="1">
    <location>
        <begin position="154"/>
        <end position="164"/>
    </location>
</feature>
<evidence type="ECO:0000259" key="2">
    <source>
        <dbReference type="Pfam" id="PF25545"/>
    </source>
</evidence>
<dbReference type="EMBL" id="LFRF01000039">
    <property type="protein sequence ID" value="KND87240.1"/>
    <property type="molecule type" value="Genomic_DNA"/>
</dbReference>
<dbReference type="PANTHER" id="PTHR42470">
    <property type="entry name" value="VAST DOMAIN-CONTAINING PROTEIN"/>
    <property type="match status" value="1"/>
</dbReference>
<feature type="region of interest" description="Disordered" evidence="1">
    <location>
        <begin position="122"/>
        <end position="180"/>
    </location>
</feature>
<comment type="caution">
    <text evidence="3">The sequence shown here is derived from an EMBL/GenBank/DDBJ whole genome shotgun (WGS) entry which is preliminary data.</text>
</comment>
<reference evidence="3 4" key="1">
    <citation type="journal article" date="2015" name="BMC Genomics">
        <title>The genome of the truffle-parasite Tolypocladium ophioglossoides and the evolution of antifungal peptaibiotics.</title>
        <authorList>
            <person name="Quandt C.A."/>
            <person name="Bushley K.E."/>
            <person name="Spatafora J.W."/>
        </authorList>
    </citation>
    <scope>NUCLEOTIDE SEQUENCE [LARGE SCALE GENOMIC DNA]</scope>
    <source>
        <strain evidence="3 4">CBS 100239</strain>
    </source>
</reference>
<dbReference type="STRING" id="1163406.A0A0L0N0C3"/>
<accession>A0A0L0N0C3</accession>
<evidence type="ECO:0000256" key="1">
    <source>
        <dbReference type="SAM" id="MobiDB-lite"/>
    </source>
</evidence>
<dbReference type="Pfam" id="PF25545">
    <property type="entry name" value="DUF7924"/>
    <property type="match status" value="1"/>
</dbReference>
<dbReference type="InterPro" id="IPR057684">
    <property type="entry name" value="DUF7924"/>
</dbReference>
<sequence>MARTHRCPTPQIEKTPAQSDDVCERIRRDCPRQMGARRTAQSIPGPTFEAAVPPNAVLEESIEQPAHLPPTNRKRRRGSEDNLEYTVVRSPKRPRSGHRTYNSRHGDETDKAEPIAFWAKEGRWPQQSFEPNSSMDRILARKKPSRSRSRKRSAPGSTSSATPSDQKPREEKSAPYHDPRYRKLLETRGSFMDDSLLGISDDSRDMTTTFLSSEQTFPGHTLFRDSTFKKACRGVEDRNEARVIRDITPLLVPSAELFAINGATELERLIESTNEGWNNSVPLTGTRPQPDYSVGFRREAFTEDQLEKLSPFIGDWIAGDQSFFMATYLMYFPFLTCEVKCGATALDVADRQNAHSMTLAIRAVVELFRLVKREKELDRKVLGFSVSHDHRIVRLYGHYPVVEGKDTKFYRNPIRTFDFTDLEGKDRWSAYRFVKNVYDLWMPKHFRLLCSAIDQLPSQLDFGLPTKLQEYSLSQDLEG</sequence>
<gene>
    <name evidence="3" type="ORF">TOPH_08104</name>
</gene>
<feature type="compositionally biased region" description="Polar residues" evidence="1">
    <location>
        <begin position="125"/>
        <end position="135"/>
    </location>
</feature>
<evidence type="ECO:0000313" key="3">
    <source>
        <dbReference type="EMBL" id="KND87240.1"/>
    </source>
</evidence>
<feature type="region of interest" description="Disordered" evidence="1">
    <location>
        <begin position="1"/>
        <end position="108"/>
    </location>
</feature>